<dbReference type="Proteomes" id="UP000054092">
    <property type="component" value="Unassembled WGS sequence"/>
</dbReference>
<dbReference type="GO" id="GO:0005886">
    <property type="term" value="C:plasma membrane"/>
    <property type="evidence" value="ECO:0007669"/>
    <property type="project" value="UniProtKB-SubCell"/>
</dbReference>
<keyword evidence="5 12" id="KW-0653">Protein transport</keyword>
<keyword evidence="7 12" id="KW-0811">Translocation</keyword>
<keyword evidence="3 12" id="KW-1003">Cell membrane</keyword>
<dbReference type="GO" id="GO:0043952">
    <property type="term" value="P:protein transport by the Sec complex"/>
    <property type="evidence" value="ECO:0007669"/>
    <property type="project" value="UniProtKB-UniRule"/>
</dbReference>
<dbReference type="PANTHER" id="PTHR30081:SF8">
    <property type="entry name" value="PROTEIN TRANSLOCASE SUBUNIT SECF"/>
    <property type="match status" value="1"/>
</dbReference>
<evidence type="ECO:0000256" key="10">
    <source>
        <dbReference type="ARBA" id="ARBA00060856"/>
    </source>
</evidence>
<dbReference type="InterPro" id="IPR022646">
    <property type="entry name" value="SecD/SecF_CS"/>
</dbReference>
<dbReference type="PATRIC" id="fig|1184387.3.peg.626"/>
<dbReference type="InterPro" id="IPR055344">
    <property type="entry name" value="SecD_SecF_C_bact"/>
</dbReference>
<proteinExistence type="inferred from homology"/>
<comment type="similarity">
    <text evidence="10">In the C-terminal section; belongs to the SecD/SecF family. SecF subfamily.</text>
</comment>
<evidence type="ECO:0000256" key="11">
    <source>
        <dbReference type="ARBA" id="ARBA00061053"/>
    </source>
</evidence>
<comment type="caution">
    <text evidence="14">The sequence shown here is derived from an EMBL/GenBank/DDBJ whole genome shotgun (WGS) entry which is preliminary data.</text>
</comment>
<dbReference type="SUPFAM" id="SSF82866">
    <property type="entry name" value="Multidrug efflux transporter AcrB transmembrane domain"/>
    <property type="match status" value="1"/>
</dbReference>
<evidence type="ECO:0000256" key="9">
    <source>
        <dbReference type="ARBA" id="ARBA00059018"/>
    </source>
</evidence>
<feature type="transmembrane region" description="Helical" evidence="12">
    <location>
        <begin position="246"/>
        <end position="264"/>
    </location>
</feature>
<evidence type="ECO:0000256" key="2">
    <source>
        <dbReference type="ARBA" id="ARBA00022448"/>
    </source>
</evidence>
<comment type="subcellular location">
    <subcellularLocation>
        <location evidence="1 12">Cell membrane</location>
        <topology evidence="1 12">Multi-pass membrane protein</topology>
    </subcellularLocation>
</comment>
<feature type="transmembrane region" description="Helical" evidence="12">
    <location>
        <begin position="12"/>
        <end position="31"/>
    </location>
</feature>
<evidence type="ECO:0000256" key="1">
    <source>
        <dbReference type="ARBA" id="ARBA00004651"/>
    </source>
</evidence>
<evidence type="ECO:0000313" key="15">
    <source>
        <dbReference type="Proteomes" id="UP000054092"/>
    </source>
</evidence>
<dbReference type="InterPro" id="IPR022645">
    <property type="entry name" value="SecD/SecF_bac"/>
</dbReference>
<dbReference type="FunFam" id="1.20.1640.10:FF:000024">
    <property type="entry name" value="Multifunctional fusion protein"/>
    <property type="match status" value="1"/>
</dbReference>
<keyword evidence="2 12" id="KW-0813">Transport</keyword>
<dbReference type="NCBIfam" id="TIGR00966">
    <property type="entry name" value="transloc_SecF"/>
    <property type="match status" value="1"/>
</dbReference>
<evidence type="ECO:0000256" key="5">
    <source>
        <dbReference type="ARBA" id="ARBA00022927"/>
    </source>
</evidence>
<feature type="domain" description="Protein export membrane protein SecD/SecF C-terminal" evidence="13">
    <location>
        <begin position="122"/>
        <end position="298"/>
    </location>
</feature>
<evidence type="ECO:0000256" key="7">
    <source>
        <dbReference type="ARBA" id="ARBA00023010"/>
    </source>
</evidence>
<keyword evidence="8 12" id="KW-0472">Membrane</keyword>
<sequence length="306" mass="33731">MTFKADFVGKRKYFIALSLVLILVSLVFIFTKGFNFGVDFTGGIEISVSVPDIDMTVAEIRELLSAEDPSFAAARIIKQRPLIEEGSSEQRSRFSIIVNTSESDESVTSKILAGLESEGVTESNILSVSTISGYAAQEIRGYAWIAVIVSMALLLLYITIRFKFSFGVGAIITLIHDVIIVMGFYSIFGIEFNAPVVASLLTLVGYSLNDTIVVYDRIRENTKKMRGKTIETVVNTSINDVIVRSINTSLTTFLAVLTLFIFSGEVLRPFAFGMLVGVIVGTYSSLYISSPVVIEWLKRVENRKHA</sequence>
<evidence type="ECO:0000256" key="6">
    <source>
        <dbReference type="ARBA" id="ARBA00022989"/>
    </source>
</evidence>
<dbReference type="InterPro" id="IPR048634">
    <property type="entry name" value="SecD_SecF_C"/>
</dbReference>
<comment type="similarity">
    <text evidence="11">In the N-terminal section; belongs to the SecD/SecF family. SecD subfamily.</text>
</comment>
<dbReference type="AlphaFoldDB" id="A0A117M375"/>
<evidence type="ECO:0000256" key="4">
    <source>
        <dbReference type="ARBA" id="ARBA00022692"/>
    </source>
</evidence>
<dbReference type="GO" id="GO:0006605">
    <property type="term" value="P:protein targeting"/>
    <property type="evidence" value="ECO:0007669"/>
    <property type="project" value="UniProtKB-UniRule"/>
</dbReference>
<feature type="transmembrane region" description="Helical" evidence="12">
    <location>
        <begin position="167"/>
        <end position="188"/>
    </location>
</feature>
<dbReference type="GO" id="GO:0065002">
    <property type="term" value="P:intracellular protein transmembrane transport"/>
    <property type="evidence" value="ECO:0007669"/>
    <property type="project" value="UniProtKB-UniRule"/>
</dbReference>
<gene>
    <name evidence="12" type="primary">secF</name>
    <name evidence="14" type="ORF">XD94_0309</name>
</gene>
<dbReference type="Pfam" id="PF07549">
    <property type="entry name" value="Sec_GG"/>
    <property type="match status" value="1"/>
</dbReference>
<feature type="transmembrane region" description="Helical" evidence="12">
    <location>
        <begin position="142"/>
        <end position="160"/>
    </location>
</feature>
<dbReference type="PANTHER" id="PTHR30081">
    <property type="entry name" value="PROTEIN-EXPORT MEMBRANE PROTEIN SEC"/>
    <property type="match status" value="1"/>
</dbReference>
<dbReference type="Pfam" id="PF02355">
    <property type="entry name" value="SecD_SecF_C"/>
    <property type="match status" value="1"/>
</dbReference>
<evidence type="ECO:0000256" key="3">
    <source>
        <dbReference type="ARBA" id="ARBA00022475"/>
    </source>
</evidence>
<reference evidence="15" key="1">
    <citation type="journal article" date="2015" name="MBio">
        <title>Genome-Resolved Metagenomic Analysis Reveals Roles for Candidate Phyla and Other Microbial Community Members in Biogeochemical Transformations in Oil Reservoirs.</title>
        <authorList>
            <person name="Hu P."/>
            <person name="Tom L."/>
            <person name="Singh A."/>
            <person name="Thomas B.C."/>
            <person name="Baker B.J."/>
            <person name="Piceno Y.M."/>
            <person name="Andersen G.L."/>
            <person name="Banfield J.F."/>
        </authorList>
    </citation>
    <scope>NUCLEOTIDE SEQUENCE [LARGE SCALE GENOMIC DNA]</scope>
</reference>
<evidence type="ECO:0000256" key="12">
    <source>
        <dbReference type="HAMAP-Rule" id="MF_01464"/>
    </source>
</evidence>
<comment type="similarity">
    <text evidence="12">Belongs to the SecD/SecF family. SecF subfamily.</text>
</comment>
<comment type="function">
    <text evidence="9 12">Part of the Sec protein translocase complex. Interacts with the SecYEG preprotein conducting channel. SecDF uses the proton motive force (PMF) to complete protein translocation after the ATP-dependent function of SecA.</text>
</comment>
<dbReference type="PRINTS" id="PR01755">
    <property type="entry name" value="SECFTRNLCASE"/>
</dbReference>
<dbReference type="InterPro" id="IPR022813">
    <property type="entry name" value="SecD/SecF_arch_bac"/>
</dbReference>
<dbReference type="GO" id="GO:0015450">
    <property type="term" value="F:protein-transporting ATPase activity"/>
    <property type="evidence" value="ECO:0007669"/>
    <property type="project" value="InterPro"/>
</dbReference>
<protein>
    <recommendedName>
        <fullName evidence="12">Protein-export membrane protein SecF</fullName>
    </recommendedName>
</protein>
<evidence type="ECO:0000256" key="8">
    <source>
        <dbReference type="ARBA" id="ARBA00023136"/>
    </source>
</evidence>
<feature type="transmembrane region" description="Helical" evidence="12">
    <location>
        <begin position="194"/>
        <end position="215"/>
    </location>
</feature>
<dbReference type="EMBL" id="LGGP01000033">
    <property type="protein sequence ID" value="KUK81804.1"/>
    <property type="molecule type" value="Genomic_DNA"/>
</dbReference>
<organism evidence="14 15">
    <name type="scientific">Mesotoga prima</name>
    <dbReference type="NCBI Taxonomy" id="1184387"/>
    <lineage>
        <taxon>Bacteria</taxon>
        <taxon>Thermotogati</taxon>
        <taxon>Thermotogota</taxon>
        <taxon>Thermotogae</taxon>
        <taxon>Kosmotogales</taxon>
        <taxon>Kosmotogaceae</taxon>
        <taxon>Mesotoga</taxon>
    </lineage>
</organism>
<evidence type="ECO:0000313" key="14">
    <source>
        <dbReference type="EMBL" id="KUK81804.1"/>
    </source>
</evidence>
<evidence type="ECO:0000259" key="13">
    <source>
        <dbReference type="Pfam" id="PF02355"/>
    </source>
</evidence>
<keyword evidence="6 12" id="KW-1133">Transmembrane helix</keyword>
<comment type="subunit">
    <text evidence="12">Forms a complex with SecD. Part of the essential Sec protein translocation apparatus which comprises SecA, SecYEG and auxiliary proteins SecDF. Other proteins may also be involved.</text>
</comment>
<dbReference type="HAMAP" id="MF_01464_B">
    <property type="entry name" value="SecF_B"/>
    <property type="match status" value="1"/>
</dbReference>
<dbReference type="Gene3D" id="1.20.1640.10">
    <property type="entry name" value="Multidrug efflux transporter AcrB transmembrane domain"/>
    <property type="match status" value="1"/>
</dbReference>
<feature type="transmembrane region" description="Helical" evidence="12">
    <location>
        <begin position="270"/>
        <end position="294"/>
    </location>
</feature>
<name>A0A117M375_9BACT</name>
<dbReference type="InterPro" id="IPR005665">
    <property type="entry name" value="SecF_bac"/>
</dbReference>
<keyword evidence="4 12" id="KW-0812">Transmembrane</keyword>
<accession>A0A117M375</accession>
<dbReference type="NCBIfam" id="TIGR00916">
    <property type="entry name" value="2A0604s01"/>
    <property type="match status" value="1"/>
</dbReference>